<organism evidence="1 2">
    <name type="scientific">Anabarilius grahami</name>
    <name type="common">Kanglang fish</name>
    <name type="synonym">Barilius grahami</name>
    <dbReference type="NCBI Taxonomy" id="495550"/>
    <lineage>
        <taxon>Eukaryota</taxon>
        <taxon>Metazoa</taxon>
        <taxon>Chordata</taxon>
        <taxon>Craniata</taxon>
        <taxon>Vertebrata</taxon>
        <taxon>Euteleostomi</taxon>
        <taxon>Actinopterygii</taxon>
        <taxon>Neopterygii</taxon>
        <taxon>Teleostei</taxon>
        <taxon>Ostariophysi</taxon>
        <taxon>Cypriniformes</taxon>
        <taxon>Xenocyprididae</taxon>
        <taxon>Xenocypridinae</taxon>
        <taxon>Xenocypridinae incertae sedis</taxon>
        <taxon>Anabarilius</taxon>
    </lineage>
</organism>
<proteinExistence type="predicted"/>
<dbReference type="EMBL" id="RJVU01008328">
    <property type="protein sequence ID" value="ROL53549.1"/>
    <property type="molecule type" value="Genomic_DNA"/>
</dbReference>
<reference evidence="1 2" key="1">
    <citation type="submission" date="2018-10" db="EMBL/GenBank/DDBJ databases">
        <title>Genome assembly for a Yunnan-Guizhou Plateau 3E fish, Anabarilius grahami (Regan), and its evolutionary and genetic applications.</title>
        <authorList>
            <person name="Jiang W."/>
        </authorList>
    </citation>
    <scope>NUCLEOTIDE SEQUENCE [LARGE SCALE GENOMIC DNA]</scope>
    <source>
        <strain evidence="1">AG-KIZ</strain>
        <tissue evidence="1">Muscle</tissue>
    </source>
</reference>
<evidence type="ECO:0000313" key="1">
    <source>
        <dbReference type="EMBL" id="ROL53549.1"/>
    </source>
</evidence>
<dbReference type="Proteomes" id="UP000281406">
    <property type="component" value="Unassembled WGS sequence"/>
</dbReference>
<name>A0A3N0Z503_ANAGA</name>
<keyword evidence="2" id="KW-1185">Reference proteome</keyword>
<dbReference type="AlphaFoldDB" id="A0A3N0Z503"/>
<protein>
    <submittedName>
        <fullName evidence="1">Uncharacterized protein</fullName>
    </submittedName>
</protein>
<sequence length="112" mass="11800">MRKTGKEIADMLPVVGLGMLGRFAWAETREITPRDRQWPSKHASLGPVWGHCGQPTVGPDTGVKCGAHVGPTLWGQCGAPVGQPKVWADCGLAHTMQSGPLLGPEVGPQQAP</sequence>
<comment type="caution">
    <text evidence="1">The sequence shown here is derived from an EMBL/GenBank/DDBJ whole genome shotgun (WGS) entry which is preliminary data.</text>
</comment>
<accession>A0A3N0Z503</accession>
<evidence type="ECO:0000313" key="2">
    <source>
        <dbReference type="Proteomes" id="UP000281406"/>
    </source>
</evidence>
<gene>
    <name evidence="1" type="ORF">DPX16_21798</name>
</gene>